<dbReference type="AlphaFoldDB" id="A0A392SB36"/>
<dbReference type="Proteomes" id="UP000265520">
    <property type="component" value="Unassembled WGS sequence"/>
</dbReference>
<name>A0A392SB36_9FABA</name>
<comment type="caution">
    <text evidence="1">The sequence shown here is derived from an EMBL/GenBank/DDBJ whole genome shotgun (WGS) entry which is preliminary data.</text>
</comment>
<sequence>MRWCGVEISSHHRFLRLHSVDKDFGSKEEGVAAVQ</sequence>
<dbReference type="EMBL" id="LXQA010349988">
    <property type="protein sequence ID" value="MCI45879.1"/>
    <property type="molecule type" value="Genomic_DNA"/>
</dbReference>
<organism evidence="1 2">
    <name type="scientific">Trifolium medium</name>
    <dbReference type="NCBI Taxonomy" id="97028"/>
    <lineage>
        <taxon>Eukaryota</taxon>
        <taxon>Viridiplantae</taxon>
        <taxon>Streptophyta</taxon>
        <taxon>Embryophyta</taxon>
        <taxon>Tracheophyta</taxon>
        <taxon>Spermatophyta</taxon>
        <taxon>Magnoliopsida</taxon>
        <taxon>eudicotyledons</taxon>
        <taxon>Gunneridae</taxon>
        <taxon>Pentapetalae</taxon>
        <taxon>rosids</taxon>
        <taxon>fabids</taxon>
        <taxon>Fabales</taxon>
        <taxon>Fabaceae</taxon>
        <taxon>Papilionoideae</taxon>
        <taxon>50 kb inversion clade</taxon>
        <taxon>NPAAA clade</taxon>
        <taxon>Hologalegina</taxon>
        <taxon>IRL clade</taxon>
        <taxon>Trifolieae</taxon>
        <taxon>Trifolium</taxon>
    </lineage>
</organism>
<evidence type="ECO:0000313" key="2">
    <source>
        <dbReference type="Proteomes" id="UP000265520"/>
    </source>
</evidence>
<keyword evidence="2" id="KW-1185">Reference proteome</keyword>
<proteinExistence type="predicted"/>
<protein>
    <submittedName>
        <fullName evidence="1">Uncharacterized protein</fullName>
    </submittedName>
</protein>
<feature type="non-terminal residue" evidence="1">
    <location>
        <position position="35"/>
    </location>
</feature>
<reference evidence="1 2" key="1">
    <citation type="journal article" date="2018" name="Front. Plant Sci.">
        <title>Red Clover (Trifolium pratense) and Zigzag Clover (T. medium) - A Picture of Genomic Similarities and Differences.</title>
        <authorList>
            <person name="Dluhosova J."/>
            <person name="Istvanek J."/>
            <person name="Nedelnik J."/>
            <person name="Repkova J."/>
        </authorList>
    </citation>
    <scope>NUCLEOTIDE SEQUENCE [LARGE SCALE GENOMIC DNA]</scope>
    <source>
        <strain evidence="2">cv. 10/8</strain>
        <tissue evidence="1">Leaf</tissue>
    </source>
</reference>
<accession>A0A392SB36</accession>
<evidence type="ECO:0000313" key="1">
    <source>
        <dbReference type="EMBL" id="MCI45879.1"/>
    </source>
</evidence>